<dbReference type="Proteomes" id="UP000520814">
    <property type="component" value="Unassembled WGS sequence"/>
</dbReference>
<name>A0A7W9W9Q4_ARMRO</name>
<reference evidence="2 3" key="1">
    <citation type="submission" date="2020-08" db="EMBL/GenBank/DDBJ databases">
        <title>Genomic Encyclopedia of Type Strains, Phase IV (KMG-IV): sequencing the most valuable type-strain genomes for metagenomic binning, comparative biology and taxonomic classification.</title>
        <authorList>
            <person name="Goeker M."/>
        </authorList>
    </citation>
    <scope>NUCLEOTIDE SEQUENCE [LARGE SCALE GENOMIC DNA]</scope>
    <source>
        <strain evidence="2 3">DSM 23562</strain>
    </source>
</reference>
<dbReference type="EMBL" id="JACHGW010000004">
    <property type="protein sequence ID" value="MBB6052802.1"/>
    <property type="molecule type" value="Genomic_DNA"/>
</dbReference>
<evidence type="ECO:0000313" key="2">
    <source>
        <dbReference type="EMBL" id="MBB6052802.1"/>
    </source>
</evidence>
<accession>A0A7W9W9Q4</accession>
<sequence>MSYRKTFVLHDPLEHPFYWWPRTLLHYPLVLDSPAELRHLALVRAETGEQVPAQLSDIVRDRAGATRATLSFFSDLPSGGRRAFVLTPTSAPVVHPAQVTERREGRTIVLDSGAVRVRIPASQEVQGDAPGPILQVSRGGKWFGTSTLRFANDKVTRITAKRVADGPLFLAYALTYETKGGSRYVARVQCEGGLDFVRFQEDMEGLRPGVTGSLVLDWAGLGITHRQAPNHPFPLTDEVRNYDDYPWEQVDAPWIFEPHSLPEGRLPFSLGVYERAPGNFKTGTWANFWNQRSGDALGVFIDCVEGWQDHEYAYEVEAPTLQVRFHYQVGKLLWKWPLVKGSRSTCLAFYDHAKDKQAMHALEKCFQKVPHPDALTYAVPLTFTSHTLFLQNRYGSLDLNRVKDWVLEYPETARRPPVILASPTPADPAELERRVLASPFVCTLPVTGTRQMAGHGPIPGRSIVNFSPVPTRQVTSWIEGFNQCRASMSVRQRRRLTAIFLLLAHVHAADEFMPLVGMLSGHPNFLADVKAVPPGMAFLFPEHPLAATWADLWEKCVELNTRFNTRPAVTAWDAAGGRWTENLGTYVWAFLRPSLRTEFLLRQYDGRERFLSPQLAELADWLVSALSAPFNGESEAGYKNLMVVDQGREWGVVAPGKGPRRVHPPQGAHAEQRIPPRSLWYLGKCLERYAPLAAEHAFWAARPTDPDAENGSGRKEAWDVLYAVPDNRGTNPHLRSRKFTGYGIVLRAAVDTPDELSVHLQQLDEGPNYRWGRSGEGGCGALYFYAGGKSFSYTAPEDVGDRDDQDTDFCTNFGVYKDGQFRTIGMNVLSRPFYNLGTGQFAELVPREGPTAYAAPEYLSRSVLLAGSDYFVLYDSVANQALTHRLTWFVRKGDALPTILLLRGADGTRETQRTDVSTSSVTGAWFDGLGDSLAVVSHRKDIQAEATSFGCRVYLPGTQDLVFRNPAPVRFAESTLVFEGTAGLIRTTQDKTEFALFHGTRIGVAGIVLTTTDTELGISGTVVEGRALSGEFFAPKATSIRLTLPNLTEKLVFYTDGAVARCKRESGALIVRLPPGRHHWELTETLPVPVAPRVLRTENFAGGGRVFIEPVVAAAQYRLELSKDSGATWTPLPPQSVPVGEVRGLGDGEKVHVRARALNAQHASAPGPEYPLYVTSQPPTPPDGLRVALARGAATVTWGEILGVTEYRLYARSKNTPAFRLLYRGAARSYVDRRASIVPCNARPGQEVPVSDAHTVEYYVTACNGNGESARSHLANTDPASWRNWDPKPGEPFRRPTTAERGCYYPE</sequence>
<evidence type="ECO:0000256" key="1">
    <source>
        <dbReference type="SAM" id="MobiDB-lite"/>
    </source>
</evidence>
<feature type="region of interest" description="Disordered" evidence="1">
    <location>
        <begin position="1270"/>
        <end position="1307"/>
    </location>
</feature>
<proteinExistence type="predicted"/>
<feature type="compositionally biased region" description="Polar residues" evidence="1">
    <location>
        <begin position="1270"/>
        <end position="1279"/>
    </location>
</feature>
<organism evidence="2 3">
    <name type="scientific">Armatimonas rosea</name>
    <dbReference type="NCBI Taxonomy" id="685828"/>
    <lineage>
        <taxon>Bacteria</taxon>
        <taxon>Bacillati</taxon>
        <taxon>Armatimonadota</taxon>
        <taxon>Armatimonadia</taxon>
        <taxon>Armatimonadales</taxon>
        <taxon>Armatimonadaceae</taxon>
        <taxon>Armatimonas</taxon>
    </lineage>
</organism>
<dbReference type="RefSeq" id="WP_184202441.1">
    <property type="nucleotide sequence ID" value="NZ_JACHGW010000004.1"/>
</dbReference>
<dbReference type="InterPro" id="IPR013783">
    <property type="entry name" value="Ig-like_fold"/>
</dbReference>
<dbReference type="Gene3D" id="2.60.40.10">
    <property type="entry name" value="Immunoglobulins"/>
    <property type="match status" value="1"/>
</dbReference>
<protein>
    <submittedName>
        <fullName evidence="2">Uncharacterized protein</fullName>
    </submittedName>
</protein>
<feature type="compositionally biased region" description="Basic and acidic residues" evidence="1">
    <location>
        <begin position="1285"/>
        <end position="1298"/>
    </location>
</feature>
<gene>
    <name evidence="2" type="ORF">HNQ39_004623</name>
</gene>
<keyword evidence="3" id="KW-1185">Reference proteome</keyword>
<evidence type="ECO:0000313" key="3">
    <source>
        <dbReference type="Proteomes" id="UP000520814"/>
    </source>
</evidence>
<comment type="caution">
    <text evidence="2">The sequence shown here is derived from an EMBL/GenBank/DDBJ whole genome shotgun (WGS) entry which is preliminary data.</text>
</comment>